<dbReference type="PANTHER" id="PTHR43214">
    <property type="entry name" value="TWO-COMPONENT RESPONSE REGULATOR"/>
    <property type="match status" value="1"/>
</dbReference>
<dbReference type="Pfam" id="PF00072">
    <property type="entry name" value="Response_reg"/>
    <property type="match status" value="1"/>
</dbReference>
<dbReference type="InterPro" id="IPR016032">
    <property type="entry name" value="Sig_transdc_resp-reg_C-effctor"/>
</dbReference>
<dbReference type="InterPro" id="IPR000792">
    <property type="entry name" value="Tscrpt_reg_LuxR_C"/>
</dbReference>
<comment type="function">
    <text evidence="6">May play the central regulatory role in sporulation. It may be an element of the effector pathway responsible for the activation of sporulation genes in response to nutritional stress. Spo0A may act in concert with spo0H (a sigma factor) to control the expression of some genes that are critical to the sporulation process.</text>
</comment>
<dbReference type="InterPro" id="IPR058245">
    <property type="entry name" value="NreC/VraR/RcsB-like_REC"/>
</dbReference>
<evidence type="ECO:0000259" key="9">
    <source>
        <dbReference type="PROSITE" id="PS50110"/>
    </source>
</evidence>
<dbReference type="PRINTS" id="PR00038">
    <property type="entry name" value="HTHLUXR"/>
</dbReference>
<dbReference type="GO" id="GO:0003677">
    <property type="term" value="F:DNA binding"/>
    <property type="evidence" value="ECO:0007669"/>
    <property type="project" value="UniProtKB-KW"/>
</dbReference>
<evidence type="ECO:0000313" key="10">
    <source>
        <dbReference type="EMBL" id="WRO23682.1"/>
    </source>
</evidence>
<keyword evidence="4" id="KW-0238">DNA-binding</keyword>
<evidence type="ECO:0000256" key="3">
    <source>
        <dbReference type="ARBA" id="ARBA00023015"/>
    </source>
</evidence>
<feature type="domain" description="HTH luxR-type" evidence="8">
    <location>
        <begin position="147"/>
        <end position="212"/>
    </location>
</feature>
<gene>
    <name evidence="10" type="ORF">MFMK1_003549</name>
</gene>
<evidence type="ECO:0000256" key="6">
    <source>
        <dbReference type="ARBA" id="ARBA00024867"/>
    </source>
</evidence>
<evidence type="ECO:0000256" key="5">
    <source>
        <dbReference type="ARBA" id="ARBA00023163"/>
    </source>
</evidence>
<feature type="domain" description="Response regulatory" evidence="9">
    <location>
        <begin position="5"/>
        <end position="121"/>
    </location>
</feature>
<evidence type="ECO:0000256" key="4">
    <source>
        <dbReference type="ARBA" id="ARBA00023125"/>
    </source>
</evidence>
<dbReference type="InterPro" id="IPR039420">
    <property type="entry name" value="WalR-like"/>
</dbReference>
<dbReference type="InterPro" id="IPR011006">
    <property type="entry name" value="CheY-like_superfamily"/>
</dbReference>
<sequence length="218" mass="23931">MDKIKIVIVDDHEMVRVGLGHILRGESMFELVGQADTPDKGVEAVKSACPDVVLMDVRFPSGNGIEACREIKSACPELKVLMLTSYSDDDAIMSSIMAGANGYLLKQIAGDELIESIKKVAQGQSLLAPEITGKVMDLVKSYPKERVDVETNILTPKEKHILLLIAKGKTNNEIAQELYLSPKTIKNYVSIILSKLGLSNRANAAAYAVEHRFDLKKY</sequence>
<dbReference type="CDD" id="cd06170">
    <property type="entry name" value="LuxR_C_like"/>
    <property type="match status" value="1"/>
</dbReference>
<dbReference type="RefSeq" id="WP_366923058.1">
    <property type="nucleotide sequence ID" value="NZ_CP121694.1"/>
</dbReference>
<feature type="modified residue" description="4-aspartylphosphate" evidence="7">
    <location>
        <position position="56"/>
    </location>
</feature>
<dbReference type="SMART" id="SM00421">
    <property type="entry name" value="HTH_LUXR"/>
    <property type="match status" value="1"/>
</dbReference>
<dbReference type="SUPFAM" id="SSF46894">
    <property type="entry name" value="C-terminal effector domain of the bipartite response regulators"/>
    <property type="match status" value="1"/>
</dbReference>
<name>A0AAU0URF1_9FIRM</name>
<dbReference type="KEGG" id="dbc:MFMK1_003549"/>
<protein>
    <recommendedName>
        <fullName evidence="1">Stage 0 sporulation protein A homolog</fullName>
    </recommendedName>
</protein>
<dbReference type="PROSITE" id="PS50110">
    <property type="entry name" value="RESPONSE_REGULATORY"/>
    <property type="match status" value="1"/>
</dbReference>
<proteinExistence type="predicted"/>
<evidence type="ECO:0000259" key="8">
    <source>
        <dbReference type="PROSITE" id="PS50043"/>
    </source>
</evidence>
<accession>A0AAU0URF1</accession>
<organism evidence="10 11">
    <name type="scientific">Metallumcola ferriviriculae</name>
    <dbReference type="NCBI Taxonomy" id="3039180"/>
    <lineage>
        <taxon>Bacteria</taxon>
        <taxon>Bacillati</taxon>
        <taxon>Bacillota</taxon>
        <taxon>Clostridia</taxon>
        <taxon>Neomoorellales</taxon>
        <taxon>Desulfitibacteraceae</taxon>
        <taxon>Metallumcola</taxon>
    </lineage>
</organism>
<dbReference type="PANTHER" id="PTHR43214:SF37">
    <property type="entry name" value="TRANSCRIPTIONAL REGULATORY PROTEIN YDFI"/>
    <property type="match status" value="1"/>
</dbReference>
<keyword evidence="5" id="KW-0804">Transcription</keyword>
<dbReference type="EMBL" id="CP121694">
    <property type="protein sequence ID" value="WRO23682.1"/>
    <property type="molecule type" value="Genomic_DNA"/>
</dbReference>
<dbReference type="Pfam" id="PF00196">
    <property type="entry name" value="GerE"/>
    <property type="match status" value="1"/>
</dbReference>
<dbReference type="SMART" id="SM00448">
    <property type="entry name" value="REC"/>
    <property type="match status" value="1"/>
</dbReference>
<dbReference type="CDD" id="cd17535">
    <property type="entry name" value="REC_NarL-like"/>
    <property type="match status" value="1"/>
</dbReference>
<keyword evidence="3" id="KW-0805">Transcription regulation</keyword>
<dbReference type="Gene3D" id="3.40.50.2300">
    <property type="match status" value="1"/>
</dbReference>
<dbReference type="GO" id="GO:0006355">
    <property type="term" value="P:regulation of DNA-templated transcription"/>
    <property type="evidence" value="ECO:0007669"/>
    <property type="project" value="InterPro"/>
</dbReference>
<keyword evidence="2 7" id="KW-0597">Phosphoprotein</keyword>
<dbReference type="Proteomes" id="UP001329915">
    <property type="component" value="Chromosome"/>
</dbReference>
<dbReference type="AlphaFoldDB" id="A0AAU0URF1"/>
<evidence type="ECO:0000256" key="1">
    <source>
        <dbReference type="ARBA" id="ARBA00018672"/>
    </source>
</evidence>
<evidence type="ECO:0000256" key="2">
    <source>
        <dbReference type="ARBA" id="ARBA00022553"/>
    </source>
</evidence>
<reference evidence="10 11" key="1">
    <citation type="submission" date="2023-04" db="EMBL/GenBank/DDBJ databases">
        <authorList>
            <person name="Hsu D."/>
        </authorList>
    </citation>
    <scope>NUCLEOTIDE SEQUENCE [LARGE SCALE GENOMIC DNA]</scope>
    <source>
        <strain evidence="10 11">MK1</strain>
    </source>
</reference>
<dbReference type="GO" id="GO:0000160">
    <property type="term" value="P:phosphorelay signal transduction system"/>
    <property type="evidence" value="ECO:0007669"/>
    <property type="project" value="InterPro"/>
</dbReference>
<dbReference type="PROSITE" id="PS50043">
    <property type="entry name" value="HTH_LUXR_2"/>
    <property type="match status" value="1"/>
</dbReference>
<dbReference type="SUPFAM" id="SSF52172">
    <property type="entry name" value="CheY-like"/>
    <property type="match status" value="1"/>
</dbReference>
<dbReference type="InterPro" id="IPR001789">
    <property type="entry name" value="Sig_transdc_resp-reg_receiver"/>
</dbReference>
<evidence type="ECO:0000256" key="7">
    <source>
        <dbReference type="PROSITE-ProRule" id="PRU00169"/>
    </source>
</evidence>
<evidence type="ECO:0000313" key="11">
    <source>
        <dbReference type="Proteomes" id="UP001329915"/>
    </source>
</evidence>
<keyword evidence="11" id="KW-1185">Reference proteome</keyword>